<dbReference type="EMBL" id="MU857677">
    <property type="protein sequence ID" value="KAK4246316.1"/>
    <property type="molecule type" value="Genomic_DNA"/>
</dbReference>
<gene>
    <name evidence="1" type="ORF">C7999DRAFT_33284</name>
</gene>
<evidence type="ECO:0000313" key="1">
    <source>
        <dbReference type="EMBL" id="KAK4246316.1"/>
    </source>
</evidence>
<accession>A0AAN7HE45</accession>
<dbReference type="Proteomes" id="UP001303647">
    <property type="component" value="Unassembled WGS sequence"/>
</dbReference>
<reference evidence="1" key="2">
    <citation type="submission" date="2023-05" db="EMBL/GenBank/DDBJ databases">
        <authorList>
            <consortium name="Lawrence Berkeley National Laboratory"/>
            <person name="Steindorff A."/>
            <person name="Hensen N."/>
            <person name="Bonometti L."/>
            <person name="Westerberg I."/>
            <person name="Brannstrom I.O."/>
            <person name="Guillou S."/>
            <person name="Cros-Aarteil S."/>
            <person name="Calhoun S."/>
            <person name="Haridas S."/>
            <person name="Kuo A."/>
            <person name="Mondo S."/>
            <person name="Pangilinan J."/>
            <person name="Riley R."/>
            <person name="Labutti K."/>
            <person name="Andreopoulos B."/>
            <person name="Lipzen A."/>
            <person name="Chen C."/>
            <person name="Yanf M."/>
            <person name="Daum C."/>
            <person name="Ng V."/>
            <person name="Clum A."/>
            <person name="Ohm R."/>
            <person name="Martin F."/>
            <person name="Silar P."/>
            <person name="Natvig D."/>
            <person name="Lalanne C."/>
            <person name="Gautier V."/>
            <person name="Ament-Velasquez S.L."/>
            <person name="Kruys A."/>
            <person name="Hutchinson M.I."/>
            <person name="Powell A.J."/>
            <person name="Barry K."/>
            <person name="Miller A.N."/>
            <person name="Grigoriev I.V."/>
            <person name="Debuchy R."/>
            <person name="Gladieux P."/>
            <person name="Thoren M.H."/>
            <person name="Johannesson H."/>
        </authorList>
    </citation>
    <scope>NUCLEOTIDE SEQUENCE</scope>
    <source>
        <strain evidence="1">CBS 359.72</strain>
    </source>
</reference>
<keyword evidence="2" id="KW-1185">Reference proteome</keyword>
<organism evidence="1 2">
    <name type="scientific">Corynascus novoguineensis</name>
    <dbReference type="NCBI Taxonomy" id="1126955"/>
    <lineage>
        <taxon>Eukaryota</taxon>
        <taxon>Fungi</taxon>
        <taxon>Dikarya</taxon>
        <taxon>Ascomycota</taxon>
        <taxon>Pezizomycotina</taxon>
        <taxon>Sordariomycetes</taxon>
        <taxon>Sordariomycetidae</taxon>
        <taxon>Sordariales</taxon>
        <taxon>Chaetomiaceae</taxon>
        <taxon>Corynascus</taxon>
    </lineage>
</organism>
<dbReference type="AlphaFoldDB" id="A0AAN7HE45"/>
<proteinExistence type="predicted"/>
<sequence>MAAAGAMADVIVDWQDCNDAIIRKTYGSDVSLDVPSCQRAIRIPPPGEDYCILYSSAGEDYDWILENSSEYKDLRSTPKFNGISCGSW</sequence>
<name>A0AAN7HE45_9PEZI</name>
<protein>
    <submittedName>
        <fullName evidence="1">Uncharacterized protein</fullName>
    </submittedName>
</protein>
<evidence type="ECO:0000313" key="2">
    <source>
        <dbReference type="Proteomes" id="UP001303647"/>
    </source>
</evidence>
<reference evidence="1" key="1">
    <citation type="journal article" date="2023" name="Mol. Phylogenet. Evol.">
        <title>Genome-scale phylogeny and comparative genomics of the fungal order Sordariales.</title>
        <authorList>
            <person name="Hensen N."/>
            <person name="Bonometti L."/>
            <person name="Westerberg I."/>
            <person name="Brannstrom I.O."/>
            <person name="Guillou S."/>
            <person name="Cros-Aarteil S."/>
            <person name="Calhoun S."/>
            <person name="Haridas S."/>
            <person name="Kuo A."/>
            <person name="Mondo S."/>
            <person name="Pangilinan J."/>
            <person name="Riley R."/>
            <person name="LaButti K."/>
            <person name="Andreopoulos B."/>
            <person name="Lipzen A."/>
            <person name="Chen C."/>
            <person name="Yan M."/>
            <person name="Daum C."/>
            <person name="Ng V."/>
            <person name="Clum A."/>
            <person name="Steindorff A."/>
            <person name="Ohm R.A."/>
            <person name="Martin F."/>
            <person name="Silar P."/>
            <person name="Natvig D.O."/>
            <person name="Lalanne C."/>
            <person name="Gautier V."/>
            <person name="Ament-Velasquez S.L."/>
            <person name="Kruys A."/>
            <person name="Hutchinson M.I."/>
            <person name="Powell A.J."/>
            <person name="Barry K."/>
            <person name="Miller A.N."/>
            <person name="Grigoriev I.V."/>
            <person name="Debuchy R."/>
            <person name="Gladieux P."/>
            <person name="Hiltunen Thoren M."/>
            <person name="Johannesson H."/>
        </authorList>
    </citation>
    <scope>NUCLEOTIDE SEQUENCE</scope>
    <source>
        <strain evidence="1">CBS 359.72</strain>
    </source>
</reference>
<comment type="caution">
    <text evidence="1">The sequence shown here is derived from an EMBL/GenBank/DDBJ whole genome shotgun (WGS) entry which is preliminary data.</text>
</comment>